<dbReference type="Pfam" id="PF03412">
    <property type="entry name" value="Peptidase_C39"/>
    <property type="match status" value="1"/>
</dbReference>
<accession>A0A429VEE7</accession>
<dbReference type="EMBL" id="RWJF01000001">
    <property type="protein sequence ID" value="RST32231.1"/>
    <property type="molecule type" value="Genomic_DNA"/>
</dbReference>
<gene>
    <name evidence="2" type="ORF">HMF7854_10815</name>
</gene>
<dbReference type="AlphaFoldDB" id="A0A429VEE7"/>
<dbReference type="CDD" id="cd02423">
    <property type="entry name" value="Peptidase_C39G"/>
    <property type="match status" value="1"/>
</dbReference>
<sequence>MPVGPRFLLPTPIGDVSAPIRTMLDRKFATVLKQRYDFSCGSASLASLLRFHYDLPVDEAQVFQGMWRNGDRAQIRKLGFSLLDMKRYLEARGLAANGFKVSLRDIQRRQVPGIALVDMKGYKHFVVIKGIAGENVLVGDPSRGLMIEPIAHFEQAWNGIYFVIDPDTRAGRFNAGAQWASVARAPTNGRFTNPVSLQALWLTAPFFGEF</sequence>
<evidence type="ECO:0000313" key="3">
    <source>
        <dbReference type="Proteomes" id="UP000274661"/>
    </source>
</evidence>
<dbReference type="GO" id="GO:0016020">
    <property type="term" value="C:membrane"/>
    <property type="evidence" value="ECO:0007669"/>
    <property type="project" value="InterPro"/>
</dbReference>
<name>A0A429VEE7_9SPHN</name>
<proteinExistence type="predicted"/>
<dbReference type="GO" id="GO:0006508">
    <property type="term" value="P:proteolysis"/>
    <property type="evidence" value="ECO:0007669"/>
    <property type="project" value="InterPro"/>
</dbReference>
<organism evidence="2 3">
    <name type="scientific">Sphingomonas ginkgonis</name>
    <dbReference type="NCBI Taxonomy" id="2315330"/>
    <lineage>
        <taxon>Bacteria</taxon>
        <taxon>Pseudomonadati</taxon>
        <taxon>Pseudomonadota</taxon>
        <taxon>Alphaproteobacteria</taxon>
        <taxon>Sphingomonadales</taxon>
        <taxon>Sphingomonadaceae</taxon>
        <taxon>Sphingomonas</taxon>
    </lineage>
</organism>
<dbReference type="OrthoDB" id="13401at2"/>
<dbReference type="InterPro" id="IPR005074">
    <property type="entry name" value="Peptidase_C39"/>
</dbReference>
<comment type="caution">
    <text evidence="2">The sequence shown here is derived from an EMBL/GenBank/DDBJ whole genome shotgun (WGS) entry which is preliminary data.</text>
</comment>
<feature type="domain" description="Peptidase C39" evidence="1">
    <location>
        <begin position="34"/>
        <end position="164"/>
    </location>
</feature>
<dbReference type="GO" id="GO:0008233">
    <property type="term" value="F:peptidase activity"/>
    <property type="evidence" value="ECO:0007669"/>
    <property type="project" value="InterPro"/>
</dbReference>
<evidence type="ECO:0000259" key="1">
    <source>
        <dbReference type="PROSITE" id="PS50990"/>
    </source>
</evidence>
<dbReference type="PROSITE" id="PS50990">
    <property type="entry name" value="PEPTIDASE_C39"/>
    <property type="match status" value="1"/>
</dbReference>
<protein>
    <submittedName>
        <fullName evidence="2">Peptidase C39</fullName>
    </submittedName>
</protein>
<dbReference type="Proteomes" id="UP000274661">
    <property type="component" value="Unassembled WGS sequence"/>
</dbReference>
<evidence type="ECO:0000313" key="2">
    <source>
        <dbReference type="EMBL" id="RST32231.1"/>
    </source>
</evidence>
<keyword evidence="3" id="KW-1185">Reference proteome</keyword>
<dbReference type="Gene3D" id="3.90.70.10">
    <property type="entry name" value="Cysteine proteinases"/>
    <property type="match status" value="1"/>
</dbReference>
<reference evidence="2 3" key="1">
    <citation type="submission" date="2018-12" db="EMBL/GenBank/DDBJ databases">
        <title>Sphingomonas sp. HMF7854 Genome sequencing and assembly.</title>
        <authorList>
            <person name="Cha I."/>
            <person name="Kang H."/>
            <person name="Kim H."/>
            <person name="Kang J."/>
            <person name="Joh K."/>
        </authorList>
    </citation>
    <scope>NUCLEOTIDE SEQUENCE [LARGE SCALE GENOMIC DNA]</scope>
    <source>
        <strain evidence="2 3">HMF7854</strain>
    </source>
</reference>
<dbReference type="GO" id="GO:0005524">
    <property type="term" value="F:ATP binding"/>
    <property type="evidence" value="ECO:0007669"/>
    <property type="project" value="InterPro"/>
</dbReference>